<name>A0A317ZHZ9_9BACT</name>
<dbReference type="GO" id="GO:1904680">
    <property type="term" value="F:peptide transmembrane transporter activity"/>
    <property type="evidence" value="ECO:0007669"/>
    <property type="project" value="TreeGrafter"/>
</dbReference>
<evidence type="ECO:0000256" key="3">
    <source>
        <dbReference type="ARBA" id="ARBA00022729"/>
    </source>
</evidence>
<dbReference type="FunCoup" id="A0A317ZHZ9">
    <property type="interactions" value="173"/>
</dbReference>
<dbReference type="InterPro" id="IPR039424">
    <property type="entry name" value="SBP_5"/>
</dbReference>
<dbReference type="InParanoid" id="A0A317ZHZ9"/>
<dbReference type="InterPro" id="IPR030678">
    <property type="entry name" value="Peptide/Ni-bd"/>
</dbReference>
<dbReference type="Gene3D" id="3.10.105.10">
    <property type="entry name" value="Dipeptide-binding Protein, Domain 3"/>
    <property type="match status" value="1"/>
</dbReference>
<dbReference type="AlphaFoldDB" id="A0A317ZHZ9"/>
<dbReference type="Proteomes" id="UP000247099">
    <property type="component" value="Unassembled WGS sequence"/>
</dbReference>
<dbReference type="PIRSF" id="PIRSF002741">
    <property type="entry name" value="MppA"/>
    <property type="match status" value="1"/>
</dbReference>
<dbReference type="PROSITE" id="PS51257">
    <property type="entry name" value="PROKAR_LIPOPROTEIN"/>
    <property type="match status" value="1"/>
</dbReference>
<reference evidence="5 6" key="1">
    <citation type="submission" date="2018-05" db="EMBL/GenBank/DDBJ databases">
        <title>Coraliomargarita sinensis sp. nov., isolated from a marine solar saltern.</title>
        <authorList>
            <person name="Zhou L.Y."/>
        </authorList>
    </citation>
    <scope>NUCLEOTIDE SEQUENCE [LARGE SCALE GENOMIC DNA]</scope>
    <source>
        <strain evidence="5 6">WN38</strain>
    </source>
</reference>
<dbReference type="GO" id="GO:0015833">
    <property type="term" value="P:peptide transport"/>
    <property type="evidence" value="ECO:0007669"/>
    <property type="project" value="TreeGrafter"/>
</dbReference>
<keyword evidence="3" id="KW-0732">Signal</keyword>
<evidence type="ECO:0000313" key="6">
    <source>
        <dbReference type="Proteomes" id="UP000247099"/>
    </source>
</evidence>
<dbReference type="GO" id="GO:0043190">
    <property type="term" value="C:ATP-binding cassette (ABC) transporter complex"/>
    <property type="evidence" value="ECO:0007669"/>
    <property type="project" value="InterPro"/>
</dbReference>
<accession>A0A317ZHZ9</accession>
<dbReference type="SUPFAM" id="SSF53850">
    <property type="entry name" value="Periplasmic binding protein-like II"/>
    <property type="match status" value="1"/>
</dbReference>
<evidence type="ECO:0000256" key="2">
    <source>
        <dbReference type="ARBA" id="ARBA00022448"/>
    </source>
</evidence>
<evidence type="ECO:0000256" key="1">
    <source>
        <dbReference type="ARBA" id="ARBA00005695"/>
    </source>
</evidence>
<dbReference type="Pfam" id="PF00496">
    <property type="entry name" value="SBP_bac_5"/>
    <property type="match status" value="1"/>
</dbReference>
<comment type="caution">
    <text evidence="5">The sequence shown here is derived from an EMBL/GenBank/DDBJ whole genome shotgun (WGS) entry which is preliminary data.</text>
</comment>
<evidence type="ECO:0000259" key="4">
    <source>
        <dbReference type="Pfam" id="PF00496"/>
    </source>
</evidence>
<proteinExistence type="inferred from homology"/>
<gene>
    <name evidence="5" type="ORF">DDZ13_05360</name>
</gene>
<sequence length="607" mass="69872">MNFNRAPIHSRIMPFLGLLGVLWFTACEGPPKVERGQHELPEDVEVVDWEPGEYGGIFVLNEITQPTTFNPQVKNNVTTSFILSYMLAALVEYDPRRSEFVPALAESWEVSEDNRSYTFHLRKGLRWSDGTPLTADDVIFTFDCILAEKTDPETGEVLPRYPSRYYKQYHIAGEKLRYKKIDDHTVRFDLPTVYAPFIYDLGQPILPKHKLQSAYEDGSFLKQWSTQTAIESPEEIIVTGPFKIHSYRPGERLVLRPNPHYWKADREGQRLPYLDYFVLKFVADSNTEIAHFATGKSDAAAIGADDYAWVKQAAETYDFTIYDRGPSSSVNFFWFNLHPGKNEDGERYVPEHKFRWFSDKRFRQAVQYGTNRQGIINAVLFGKGEPLTSIIPPAQGKWHNPDLPRYGYDPEKARELLKEAGFRWREDGRLVDVEGVPVEFTLLLVESPILDKIGLTFVENMKALGMAVNIERTDFATLLRRTDDTFTYDITILSWGSSSAAYDPSGSKALYLSSGEYHQWYPNQPEPATEWEARIDELIGLQERTLDMEKRYDYMHEVQAILAEQLPLLYGFTPYGYSGIKNKWRNIYVPSAGSSLWNIEVIWEGKD</sequence>
<keyword evidence="2" id="KW-0813">Transport</keyword>
<dbReference type="EMBL" id="QHJQ01000003">
    <property type="protein sequence ID" value="PXA04602.1"/>
    <property type="molecule type" value="Genomic_DNA"/>
</dbReference>
<evidence type="ECO:0000313" key="5">
    <source>
        <dbReference type="EMBL" id="PXA04602.1"/>
    </source>
</evidence>
<organism evidence="5 6">
    <name type="scientific">Coraliomargarita sinensis</name>
    <dbReference type="NCBI Taxonomy" id="2174842"/>
    <lineage>
        <taxon>Bacteria</taxon>
        <taxon>Pseudomonadati</taxon>
        <taxon>Verrucomicrobiota</taxon>
        <taxon>Opitutia</taxon>
        <taxon>Puniceicoccales</taxon>
        <taxon>Coraliomargaritaceae</taxon>
        <taxon>Coraliomargarita</taxon>
    </lineage>
</organism>
<dbReference type="GO" id="GO:0030288">
    <property type="term" value="C:outer membrane-bounded periplasmic space"/>
    <property type="evidence" value="ECO:0007669"/>
    <property type="project" value="UniProtKB-ARBA"/>
</dbReference>
<dbReference type="PANTHER" id="PTHR30290:SF9">
    <property type="entry name" value="OLIGOPEPTIDE-BINDING PROTEIN APPA"/>
    <property type="match status" value="1"/>
</dbReference>
<comment type="similarity">
    <text evidence="1">Belongs to the bacterial solute-binding protein 5 family.</text>
</comment>
<protein>
    <submittedName>
        <fullName evidence="5">Peptide ABC transporter substrate-binding protein</fullName>
    </submittedName>
</protein>
<dbReference type="Gene3D" id="3.40.190.10">
    <property type="entry name" value="Periplasmic binding protein-like II"/>
    <property type="match status" value="1"/>
</dbReference>
<keyword evidence="6" id="KW-1185">Reference proteome</keyword>
<dbReference type="InterPro" id="IPR000914">
    <property type="entry name" value="SBP_5_dom"/>
</dbReference>
<dbReference type="PANTHER" id="PTHR30290">
    <property type="entry name" value="PERIPLASMIC BINDING COMPONENT OF ABC TRANSPORTER"/>
    <property type="match status" value="1"/>
</dbReference>
<feature type="domain" description="Solute-binding protein family 5" evidence="4">
    <location>
        <begin position="99"/>
        <end position="506"/>
    </location>
</feature>
<dbReference type="CDD" id="cd08500">
    <property type="entry name" value="PBP2_NikA_DppA_OppA_like_4"/>
    <property type="match status" value="1"/>
</dbReference>